<sequence>MDDVPELDGEIQQNESDVGSIKAPDVVIEFDSKEAVYVDDEKYQSVLLWLEIQLSTYTPPQVYGSSICDNLTSIPQPSSRV</sequence>
<proteinExistence type="predicted"/>
<organism evidence="1 2">
    <name type="scientific">Cuscuta epithymum</name>
    <dbReference type="NCBI Taxonomy" id="186058"/>
    <lineage>
        <taxon>Eukaryota</taxon>
        <taxon>Viridiplantae</taxon>
        <taxon>Streptophyta</taxon>
        <taxon>Embryophyta</taxon>
        <taxon>Tracheophyta</taxon>
        <taxon>Spermatophyta</taxon>
        <taxon>Magnoliopsida</taxon>
        <taxon>eudicotyledons</taxon>
        <taxon>Gunneridae</taxon>
        <taxon>Pentapetalae</taxon>
        <taxon>asterids</taxon>
        <taxon>lamiids</taxon>
        <taxon>Solanales</taxon>
        <taxon>Convolvulaceae</taxon>
        <taxon>Cuscuteae</taxon>
        <taxon>Cuscuta</taxon>
        <taxon>Cuscuta subgen. Cuscuta</taxon>
    </lineage>
</organism>
<accession>A0AAV0DZ04</accession>
<evidence type="ECO:0000313" key="1">
    <source>
        <dbReference type="EMBL" id="CAH9112827.1"/>
    </source>
</evidence>
<keyword evidence="2" id="KW-1185">Reference proteome</keyword>
<dbReference type="EMBL" id="CAMAPF010000201">
    <property type="protein sequence ID" value="CAH9112827.1"/>
    <property type="molecule type" value="Genomic_DNA"/>
</dbReference>
<dbReference type="Proteomes" id="UP001152523">
    <property type="component" value="Unassembled WGS sequence"/>
</dbReference>
<reference evidence="1" key="1">
    <citation type="submission" date="2022-07" db="EMBL/GenBank/DDBJ databases">
        <authorList>
            <person name="Macas J."/>
            <person name="Novak P."/>
            <person name="Neumann P."/>
        </authorList>
    </citation>
    <scope>NUCLEOTIDE SEQUENCE</scope>
</reference>
<protein>
    <submittedName>
        <fullName evidence="1">Uncharacterized protein</fullName>
    </submittedName>
</protein>
<dbReference type="AlphaFoldDB" id="A0AAV0DZ04"/>
<comment type="caution">
    <text evidence="1">The sequence shown here is derived from an EMBL/GenBank/DDBJ whole genome shotgun (WGS) entry which is preliminary data.</text>
</comment>
<gene>
    <name evidence="1" type="ORF">CEPIT_LOCUS20070</name>
</gene>
<evidence type="ECO:0000313" key="2">
    <source>
        <dbReference type="Proteomes" id="UP001152523"/>
    </source>
</evidence>
<name>A0AAV0DZ04_9ASTE</name>